<evidence type="ECO:0000256" key="1">
    <source>
        <dbReference type="SAM" id="MobiDB-lite"/>
    </source>
</evidence>
<protein>
    <submittedName>
        <fullName evidence="2">Uncharacterized protein</fullName>
    </submittedName>
</protein>
<keyword evidence="3" id="KW-1185">Reference proteome</keyword>
<evidence type="ECO:0000313" key="3">
    <source>
        <dbReference type="Proteomes" id="UP000321513"/>
    </source>
</evidence>
<name>A0A512BJ87_9BACT</name>
<accession>A0A512BJ87</accession>
<organism evidence="2 3">
    <name type="scientific">Segetibacter aerophilus</name>
    <dbReference type="NCBI Taxonomy" id="670293"/>
    <lineage>
        <taxon>Bacteria</taxon>
        <taxon>Pseudomonadati</taxon>
        <taxon>Bacteroidota</taxon>
        <taxon>Chitinophagia</taxon>
        <taxon>Chitinophagales</taxon>
        <taxon>Chitinophagaceae</taxon>
        <taxon>Segetibacter</taxon>
    </lineage>
</organism>
<reference evidence="2 3" key="1">
    <citation type="submission" date="2019-07" db="EMBL/GenBank/DDBJ databases">
        <title>Whole genome shotgun sequence of Segetibacter aerophilus NBRC 106135.</title>
        <authorList>
            <person name="Hosoyama A."/>
            <person name="Uohara A."/>
            <person name="Ohji S."/>
            <person name="Ichikawa N."/>
        </authorList>
    </citation>
    <scope>NUCLEOTIDE SEQUENCE [LARGE SCALE GENOMIC DNA]</scope>
    <source>
        <strain evidence="2 3">NBRC 106135</strain>
    </source>
</reference>
<gene>
    <name evidence="2" type="ORF">SAE01_45190</name>
</gene>
<proteinExistence type="predicted"/>
<evidence type="ECO:0000313" key="2">
    <source>
        <dbReference type="EMBL" id="GEO12023.1"/>
    </source>
</evidence>
<dbReference type="Proteomes" id="UP000321513">
    <property type="component" value="Unassembled WGS sequence"/>
</dbReference>
<dbReference type="AlphaFoldDB" id="A0A512BJ87"/>
<sequence length="100" mass="11312">MLKFVLTILLFSSGLKIITGNGLMMLKSELEKVLLDDNEDGKEKAEKKTDKQSGEDNFPVYHLFRPGITPNIASCKIPLRHHNPYQSFFDQPNTPPPDLV</sequence>
<dbReference type="EMBL" id="BJYT01000036">
    <property type="protein sequence ID" value="GEO12023.1"/>
    <property type="molecule type" value="Genomic_DNA"/>
</dbReference>
<comment type="caution">
    <text evidence="2">The sequence shown here is derived from an EMBL/GenBank/DDBJ whole genome shotgun (WGS) entry which is preliminary data.</text>
</comment>
<feature type="compositionally biased region" description="Basic and acidic residues" evidence="1">
    <location>
        <begin position="37"/>
        <end position="54"/>
    </location>
</feature>
<feature type="region of interest" description="Disordered" evidence="1">
    <location>
        <begin position="37"/>
        <end position="57"/>
    </location>
</feature>